<protein>
    <submittedName>
        <fullName evidence="2">Uncharacterized protein</fullName>
    </submittedName>
</protein>
<dbReference type="AlphaFoldDB" id="A0A6I7TTJ8"/>
<evidence type="ECO:0000256" key="1">
    <source>
        <dbReference type="SAM" id="Phobius"/>
    </source>
</evidence>
<reference evidence="2 4" key="1">
    <citation type="journal article" date="2016" name="Front. Microbiol.">
        <title>High-Level Heat Resistance of Spores of Bacillus amyloliquefaciens and Bacillus licheniformis Results from the Presence of a spoVA Operon in a Tn1546 Transposon.</title>
        <authorList>
            <person name="Berendsen E.M."/>
            <person name="Koning R.A."/>
            <person name="Boekhorst J."/>
            <person name="de Jong A."/>
            <person name="Kuipers O.P."/>
            <person name="Wells-Bennik M.H."/>
        </authorList>
    </citation>
    <scope>NUCLEOTIDE SEQUENCE [LARGE SCALE GENOMIC DNA]</scope>
    <source>
        <strain evidence="2 4">B4121</strain>
    </source>
</reference>
<feature type="transmembrane region" description="Helical" evidence="1">
    <location>
        <begin position="12"/>
        <end position="33"/>
    </location>
</feature>
<dbReference type="EMBL" id="LKPO01000004">
    <property type="protein sequence ID" value="OLF96775.1"/>
    <property type="molecule type" value="Genomic_DNA"/>
</dbReference>
<dbReference type="RefSeq" id="WP_020452661.1">
    <property type="nucleotide sequence ID" value="NZ_AP023088.1"/>
</dbReference>
<dbReference type="Proteomes" id="UP000185604">
    <property type="component" value="Unassembled WGS sequence"/>
</dbReference>
<keyword evidence="1" id="KW-0812">Transmembrane</keyword>
<accession>A0A6I7TTJ8</accession>
<evidence type="ECO:0000313" key="5">
    <source>
        <dbReference type="Proteomes" id="UP000429980"/>
    </source>
</evidence>
<keyword evidence="1" id="KW-1133">Transmembrane helix</keyword>
<evidence type="ECO:0000313" key="4">
    <source>
        <dbReference type="Proteomes" id="UP000185604"/>
    </source>
</evidence>
<dbReference type="Proteomes" id="UP000429980">
    <property type="component" value="Unassembled WGS sequence"/>
</dbReference>
<evidence type="ECO:0000313" key="2">
    <source>
        <dbReference type="EMBL" id="OLF96775.1"/>
    </source>
</evidence>
<keyword evidence="1" id="KW-0472">Membrane</keyword>
<evidence type="ECO:0000313" key="3">
    <source>
        <dbReference type="EMBL" id="TWL45647.1"/>
    </source>
</evidence>
<sequence length="42" mass="4780">MSDKHKKITPMVVVAFIIACSFLFVLAKLGFIIQENLGYVFF</sequence>
<dbReference type="PROSITE" id="PS51257">
    <property type="entry name" value="PROKAR_LIPOPROTEIN"/>
    <property type="match status" value="1"/>
</dbReference>
<gene>
    <name evidence="2" type="ORF">B4121_0986</name>
    <name evidence="3" type="ORF">CHCC15381_4494</name>
</gene>
<name>A0A6I7TTJ8_9BACI</name>
<proteinExistence type="predicted"/>
<dbReference type="GeneID" id="76832920"/>
<organism evidence="2 4">
    <name type="scientific">Bacillus paralicheniformis</name>
    <dbReference type="NCBI Taxonomy" id="1648923"/>
    <lineage>
        <taxon>Bacteria</taxon>
        <taxon>Bacillati</taxon>
        <taxon>Bacillota</taxon>
        <taxon>Bacilli</taxon>
        <taxon>Bacillales</taxon>
        <taxon>Bacillaceae</taxon>
        <taxon>Bacillus</taxon>
    </lineage>
</organism>
<keyword evidence="5" id="KW-1185">Reference proteome</keyword>
<comment type="caution">
    <text evidence="2">The sequence shown here is derived from an EMBL/GenBank/DDBJ whole genome shotgun (WGS) entry which is preliminary data.</text>
</comment>
<reference evidence="3 5" key="2">
    <citation type="submission" date="2019-06" db="EMBL/GenBank/DDBJ databases">
        <title>Genome sequence analysis of &gt;100 Bacillus licheniformis strains suggests intrinsic resistance to this species.</title>
        <authorList>
            <person name="Wels M."/>
            <person name="Siezen R.J."/>
            <person name="Johansen E."/>
            <person name="Stuer-Lauridsen B."/>
            <person name="Bjerre K."/>
            <person name="Nielsen B.K.K."/>
        </authorList>
    </citation>
    <scope>NUCLEOTIDE SEQUENCE [LARGE SCALE GENOMIC DNA]</scope>
    <source>
        <strain evidence="3 5">BAC-15381</strain>
    </source>
</reference>
<dbReference type="EMBL" id="NILF01000002">
    <property type="protein sequence ID" value="TWL45647.1"/>
    <property type="molecule type" value="Genomic_DNA"/>
</dbReference>